<gene>
    <name evidence="1" type="ORF">C2845_PM05G16620</name>
</gene>
<sequence>MAEEEWPISEGKMAMAAAVSSVDEAYDLGAVTDTRRQMMLQKIRNLQEDLDWIECRLIEGDFHFNHRIRCLFEDVKGGISMFRDAVVVVENAIDYYRMEEEVGNPISKFVNKLARFDIPGSSLKTLDKIRLKIQTQQDLTPKI</sequence>
<reference evidence="2" key="1">
    <citation type="journal article" date="2019" name="Nat. Commun.">
        <title>The genome of broomcorn millet.</title>
        <authorList>
            <person name="Zou C."/>
            <person name="Miki D."/>
            <person name="Li D."/>
            <person name="Tang Q."/>
            <person name="Xiao L."/>
            <person name="Rajput S."/>
            <person name="Deng P."/>
            <person name="Jia W."/>
            <person name="Huang R."/>
            <person name="Zhang M."/>
            <person name="Sun Y."/>
            <person name="Hu J."/>
            <person name="Fu X."/>
            <person name="Schnable P.S."/>
            <person name="Li F."/>
            <person name="Zhang H."/>
            <person name="Feng B."/>
            <person name="Zhu X."/>
            <person name="Liu R."/>
            <person name="Schnable J.C."/>
            <person name="Zhu J.-K."/>
            <person name="Zhang H."/>
        </authorList>
    </citation>
    <scope>NUCLEOTIDE SEQUENCE [LARGE SCALE GENOMIC DNA]</scope>
</reference>
<name>A0A3L6SXP7_PANMI</name>
<dbReference type="EMBL" id="PQIB02000003">
    <property type="protein sequence ID" value="RLN29210.1"/>
    <property type="molecule type" value="Genomic_DNA"/>
</dbReference>
<dbReference type="Proteomes" id="UP000275267">
    <property type="component" value="Unassembled WGS sequence"/>
</dbReference>
<organism evidence="1 2">
    <name type="scientific">Panicum miliaceum</name>
    <name type="common">Proso millet</name>
    <name type="synonym">Broomcorn millet</name>
    <dbReference type="NCBI Taxonomy" id="4540"/>
    <lineage>
        <taxon>Eukaryota</taxon>
        <taxon>Viridiplantae</taxon>
        <taxon>Streptophyta</taxon>
        <taxon>Embryophyta</taxon>
        <taxon>Tracheophyta</taxon>
        <taxon>Spermatophyta</taxon>
        <taxon>Magnoliopsida</taxon>
        <taxon>Liliopsida</taxon>
        <taxon>Poales</taxon>
        <taxon>Poaceae</taxon>
        <taxon>PACMAD clade</taxon>
        <taxon>Panicoideae</taxon>
        <taxon>Panicodae</taxon>
        <taxon>Paniceae</taxon>
        <taxon>Panicinae</taxon>
        <taxon>Panicum</taxon>
        <taxon>Panicum sect. Panicum</taxon>
    </lineage>
</organism>
<accession>A0A3L6SXP7</accession>
<proteinExistence type="predicted"/>
<comment type="caution">
    <text evidence="1">The sequence shown here is derived from an EMBL/GenBank/DDBJ whole genome shotgun (WGS) entry which is preliminary data.</text>
</comment>
<evidence type="ECO:0000313" key="1">
    <source>
        <dbReference type="EMBL" id="RLN29210.1"/>
    </source>
</evidence>
<protein>
    <submittedName>
        <fullName evidence="1">Uncharacterized protein</fullName>
    </submittedName>
</protein>
<keyword evidence="2" id="KW-1185">Reference proteome</keyword>
<dbReference type="AlphaFoldDB" id="A0A3L6SXP7"/>
<evidence type="ECO:0000313" key="2">
    <source>
        <dbReference type="Proteomes" id="UP000275267"/>
    </source>
</evidence>